<evidence type="ECO:0000256" key="11">
    <source>
        <dbReference type="RuleBase" id="RU365082"/>
    </source>
</evidence>
<comment type="similarity">
    <text evidence="2 11">Belongs to the Mediator complex subunit 14 family.</text>
</comment>
<evidence type="ECO:0000256" key="6">
    <source>
        <dbReference type="ARBA" id="ARBA00023159"/>
    </source>
</evidence>
<dbReference type="InterPro" id="IPR013947">
    <property type="entry name" value="Mediator_Med14"/>
</dbReference>
<evidence type="ECO:0000313" key="14">
    <source>
        <dbReference type="EMBL" id="OGM39402.1"/>
    </source>
</evidence>
<keyword evidence="5 11" id="KW-0805">Transcription regulation</keyword>
<dbReference type="GeneID" id="34455474"/>
<dbReference type="OrthoDB" id="205099at2759"/>
<sequence>MPGVFMDNTNISGAGQGSTAHDPRNDIRSLTPDINRNSALGDSHAERIHINGMTKNAIDPSPAEDASAVKIIPTKSTELPELPHITQGFFSFSKLINRSVQQSWNDLSDLITEMADIQVSPQDSSSLQLPASGKSSGNQSLGNLRKKARILDFAHAKRAEFIKLLVLSQWSRQAADVSKLIDLQNFIRTRHQAYMGALQWIGDMKRDLVQAQVANPDLTTALEVLSKGKVSSMPDLGYKPPRSLTGKDTLKRLQKINRIISVRLALHDSVPRTFQTYSIHDGRVTFVVPNEFELDLSIGQEDESSQLFFVDVRFLFNPSSPIPKGRIFNEFDIKINDALRNDGLAGCFDLLHSLVLTNKINVLFKQAMELARGLWHDVLRVELLHRTLVAHYWTQKAGAKSWLEIGIKGGRIYGENDGYRYPYLDLRWIRDGQEVNSEEIEFNTESLSMECILRSVIALHISHILSSAYRIISESPLYSAGGLSLQAQLTRTEPGDCGLTIQLTQSRHLSVAIEPMSGASIISATPSAQERLDNDRSFDKSSAEDIVTRVARLRCMAAIDEIESNVRMLGFETVNPRSLKIDFRRIFPNNVLRFSFFWHHLWERNWIVAATSSMDGDNWWVVQLQTTTTTTTAGGHSVFDANTHVSSTLRSAQVISGTLFPVSQNISYPSFADLGHYLSGILAVHANARYLMDLQSVDFYPPLQRLVIEPDLHVPEIFMRYEVATIPEAFRIALPSGLKRRVRTKDTIRLAFHGIDPCKKAATIVAYGNLLIPTKTFSALNSTWDHSLVFQKRGTGFAIRLLAPPGRPIIPKLMENLQRLDCVLSIFESLQRKKMEPRSLSLSHVTFAYGPEKDLLATLNIETTMPPSSIEYDPILLASRTKSLFRLRLGLSLEFPNPHRRIQKSIESTLNHSTTDAGLDTAVELLLLTLPLMRALDRILMNPSNKQPLRVQVTVRNAKTFQIHYPAQSFRFQLVATHHLSHVLWILKELNSPKEGSSQDQLKSELRERLYNSKGDGWRGLGNGVVAETNKVGNLLTELDKCFEASGTVGLAGSTPEVKANGSKSFGQQSTAENGNLEGILNESAKLIPAPNVTSRHKAGDTAQNADIIMID</sequence>
<name>A0A1F7ZIW8_9EURO</name>
<keyword evidence="15" id="KW-1185">Reference proteome</keyword>
<keyword evidence="6 11" id="KW-0010">Activator</keyword>
<dbReference type="AlphaFoldDB" id="A0A1F7ZIW8"/>
<evidence type="ECO:0000256" key="1">
    <source>
        <dbReference type="ARBA" id="ARBA00004123"/>
    </source>
</evidence>
<feature type="domain" description="Mediator complex subunit MED14 N-terminal" evidence="13">
    <location>
        <begin position="89"/>
        <end position="299"/>
    </location>
</feature>
<dbReference type="InterPro" id="IPR055122">
    <property type="entry name" value="Med14_N"/>
</dbReference>
<evidence type="ECO:0000259" key="13">
    <source>
        <dbReference type="Pfam" id="PF08638"/>
    </source>
</evidence>
<evidence type="ECO:0000256" key="5">
    <source>
        <dbReference type="ARBA" id="ARBA00023015"/>
    </source>
</evidence>
<comment type="subcellular location">
    <subcellularLocation>
        <location evidence="1 11">Nucleus</location>
    </subcellularLocation>
</comment>
<evidence type="ECO:0000256" key="10">
    <source>
        <dbReference type="ARBA" id="ARBA00032007"/>
    </source>
</evidence>
<evidence type="ECO:0000256" key="2">
    <source>
        <dbReference type="ARBA" id="ARBA00007813"/>
    </source>
</evidence>
<gene>
    <name evidence="14" type="ORF">ABOM_012084</name>
</gene>
<dbReference type="GO" id="GO:0016592">
    <property type="term" value="C:mediator complex"/>
    <property type="evidence" value="ECO:0007669"/>
    <property type="project" value="UniProtKB-UniRule"/>
</dbReference>
<evidence type="ECO:0000256" key="7">
    <source>
        <dbReference type="ARBA" id="ARBA00023163"/>
    </source>
</evidence>
<dbReference type="PANTHER" id="PTHR12809">
    <property type="entry name" value="MEDIATOR COMPLEX SUBUNIT"/>
    <property type="match status" value="1"/>
</dbReference>
<keyword evidence="7 11" id="KW-0804">Transcription</keyword>
<accession>A0A1F7ZIW8</accession>
<dbReference type="RefSeq" id="XP_022383119.1">
    <property type="nucleotide sequence ID" value="XM_022539212.1"/>
</dbReference>
<dbReference type="GO" id="GO:0006357">
    <property type="term" value="P:regulation of transcription by RNA polymerase II"/>
    <property type="evidence" value="ECO:0007669"/>
    <property type="project" value="InterPro"/>
</dbReference>
<dbReference type="STRING" id="109264.A0A1F7ZIW8"/>
<protein>
    <recommendedName>
        <fullName evidence="4 11">Mediator of RNA polymerase II transcription subunit 14</fullName>
    </recommendedName>
    <alternativeName>
        <fullName evidence="10 11">Mediator complex subunit 14</fullName>
    </alternativeName>
</protein>
<dbReference type="PANTHER" id="PTHR12809:SF2">
    <property type="entry name" value="MEDIATOR OF RNA POLYMERASE II TRANSCRIPTION SUBUNIT 14"/>
    <property type="match status" value="1"/>
</dbReference>
<evidence type="ECO:0000256" key="3">
    <source>
        <dbReference type="ARBA" id="ARBA00011837"/>
    </source>
</evidence>
<dbReference type="Pfam" id="PF26204">
    <property type="entry name" value="Med14_fung"/>
    <property type="match status" value="1"/>
</dbReference>
<dbReference type="GO" id="GO:0070847">
    <property type="term" value="C:core mediator complex"/>
    <property type="evidence" value="ECO:0007669"/>
    <property type="project" value="TreeGrafter"/>
</dbReference>
<evidence type="ECO:0000256" key="4">
    <source>
        <dbReference type="ARBA" id="ARBA00019619"/>
    </source>
</evidence>
<comment type="subunit">
    <text evidence="3 11">Component of the Mediator complex.</text>
</comment>
<dbReference type="EMBL" id="LYCR01000210">
    <property type="protein sequence ID" value="OGM39402.1"/>
    <property type="molecule type" value="Genomic_DNA"/>
</dbReference>
<reference evidence="14 15" key="1">
    <citation type="journal article" date="2016" name="Genome Biol. Evol.">
        <title>Draft genome sequence of an aflatoxigenic Aspergillus species, A. bombycis.</title>
        <authorList>
            <person name="Moore G.G."/>
            <person name="Mack B.M."/>
            <person name="Beltz S.B."/>
            <person name="Gilbert M.K."/>
        </authorList>
    </citation>
    <scope>NUCLEOTIDE SEQUENCE [LARGE SCALE GENOMIC DNA]</scope>
    <source>
        <strain evidence="15">NRRL 26010</strain>
    </source>
</reference>
<evidence type="ECO:0000256" key="8">
    <source>
        <dbReference type="ARBA" id="ARBA00023242"/>
    </source>
</evidence>
<comment type="function">
    <text evidence="9 11">Component of the Mediator complex, a coactivator involved in the regulated transcription of nearly all RNA polymerase II-dependent genes. Mediator functions as a bridge to convey information from gene-specific regulatory proteins to the basal RNA polymerase II transcription machinery. Mediator is recruited to promoters by direct interactions with regulatory proteins and serves as a scaffold for the assembly of a functional preinitiation complex with RNA polymerase II and the general transcription factors.</text>
</comment>
<dbReference type="Proteomes" id="UP000179179">
    <property type="component" value="Unassembled WGS sequence"/>
</dbReference>
<dbReference type="Pfam" id="PF08638">
    <property type="entry name" value="Med14"/>
    <property type="match status" value="1"/>
</dbReference>
<feature type="compositionally biased region" description="Polar residues" evidence="12">
    <location>
        <begin position="7"/>
        <end position="19"/>
    </location>
</feature>
<proteinExistence type="inferred from homology"/>
<feature type="region of interest" description="Disordered" evidence="12">
    <location>
        <begin position="1"/>
        <end position="28"/>
    </location>
</feature>
<comment type="caution">
    <text evidence="14">The sequence shown here is derived from an EMBL/GenBank/DDBJ whole genome shotgun (WGS) entry which is preliminary data.</text>
</comment>
<evidence type="ECO:0000313" key="15">
    <source>
        <dbReference type="Proteomes" id="UP000179179"/>
    </source>
</evidence>
<evidence type="ECO:0000256" key="12">
    <source>
        <dbReference type="SAM" id="MobiDB-lite"/>
    </source>
</evidence>
<evidence type="ECO:0000256" key="9">
    <source>
        <dbReference type="ARBA" id="ARBA00025687"/>
    </source>
</evidence>
<dbReference type="GO" id="GO:0003712">
    <property type="term" value="F:transcription coregulator activity"/>
    <property type="evidence" value="ECO:0007669"/>
    <property type="project" value="UniProtKB-UniRule"/>
</dbReference>
<keyword evidence="8 11" id="KW-0539">Nucleus</keyword>
<organism evidence="14 15">
    <name type="scientific">Aspergillus bombycis</name>
    <dbReference type="NCBI Taxonomy" id="109264"/>
    <lineage>
        <taxon>Eukaryota</taxon>
        <taxon>Fungi</taxon>
        <taxon>Dikarya</taxon>
        <taxon>Ascomycota</taxon>
        <taxon>Pezizomycotina</taxon>
        <taxon>Eurotiomycetes</taxon>
        <taxon>Eurotiomycetidae</taxon>
        <taxon>Eurotiales</taxon>
        <taxon>Aspergillaceae</taxon>
        <taxon>Aspergillus</taxon>
    </lineage>
</organism>